<dbReference type="InterPro" id="IPR002490">
    <property type="entry name" value="V-ATPase_116kDa_su"/>
</dbReference>
<reference evidence="9" key="2">
    <citation type="submission" date="2025-09" db="UniProtKB">
        <authorList>
            <consortium name="Ensembl"/>
        </authorList>
    </citation>
    <scope>IDENTIFICATION</scope>
</reference>
<dbReference type="OMA" id="HYVIHTI"/>
<evidence type="ECO:0000313" key="10">
    <source>
        <dbReference type="Proteomes" id="UP000694388"/>
    </source>
</evidence>
<feature type="transmembrane region" description="Helical" evidence="8">
    <location>
        <begin position="242"/>
        <end position="266"/>
    </location>
</feature>
<feature type="transmembrane region" description="Helical" evidence="8">
    <location>
        <begin position="411"/>
        <end position="431"/>
    </location>
</feature>
<dbReference type="GO" id="GO:0016471">
    <property type="term" value="C:vacuolar proton-transporting V-type ATPase complex"/>
    <property type="evidence" value="ECO:0007669"/>
    <property type="project" value="TreeGrafter"/>
</dbReference>
<dbReference type="Proteomes" id="UP000694388">
    <property type="component" value="Unplaced"/>
</dbReference>
<evidence type="ECO:0000256" key="7">
    <source>
        <dbReference type="ARBA" id="ARBA00023136"/>
    </source>
</evidence>
<keyword evidence="4 8" id="KW-0812">Transmembrane</keyword>
<keyword evidence="6 8" id="KW-0406">Ion transport</keyword>
<dbReference type="Ensembl" id="ENSEBUT00000028232.1">
    <property type="protein sequence ID" value="ENSEBUP00000027656.1"/>
    <property type="gene ID" value="ENSEBUG00000016932.1"/>
</dbReference>
<evidence type="ECO:0000256" key="3">
    <source>
        <dbReference type="ARBA" id="ARBA00022448"/>
    </source>
</evidence>
<sequence length="602" mass="68213">VEMHTALKLGFKAGVINRERLPAFERTLWRACRGFVLLRFTAADDCLQDPVTGEKVSKDVFVIFFQGEKLKNLANKICEGFRATMYPCPDSTAERSKILSNVTTRLEDLRSILEETQQHRMRVLTLARENLPTWIIRVHMMKAVYHVLNKCNVDVTQKCIIAEIWCPSADLDVVRHSLHKSTEKAGSTVPSILNCMSTTKEPPTFNRTNKFTKGFQVIVDAYGVGCYREVNPALYTIITFPFLFAVMFGDIGHGIIMALFALTLVFNEKKLEANKGANEIFDTFIGGRYIILLMGLFSIYTGLIYNDCFSKSFNIFGSTWNVNAINKTFMEYNVLQLDPVVKDVFNGPYPFGIDPIWSLSPNKLTFLNSFKMKMSVILGVIHMTIGICLSLVNHIYFNNKMNIFLEFVPEMIFILALFGYLVALIIFKWIVCKSADSKNSQSLLIAFINMFMFDNSSAKLYSGQGDVQYFLVVFALICVPWMLLVKPIILCVKHNKKEVSFVYIFDAGDVFVHQAIHTIEYCLGCISNTASYLRLWALSLAHAQLSEVLWNLLLNIAFTSTTSYAGIVPVVIIFFCFAVLTIAILLVMEGLSAFLHALRLHW</sequence>
<dbReference type="GO" id="GO:0007035">
    <property type="term" value="P:vacuolar acidification"/>
    <property type="evidence" value="ECO:0007669"/>
    <property type="project" value="TreeGrafter"/>
</dbReference>
<evidence type="ECO:0000313" key="9">
    <source>
        <dbReference type="Ensembl" id="ENSEBUP00000027656.1"/>
    </source>
</evidence>
<evidence type="ECO:0000256" key="4">
    <source>
        <dbReference type="ARBA" id="ARBA00022692"/>
    </source>
</evidence>
<comment type="function">
    <text evidence="8">Essential component of the vacuolar proton pump (V-ATPase), a multimeric enzyme that catalyzes the translocation of protons across the membranes. Required for assembly and activity of the V-ATPase.</text>
</comment>
<keyword evidence="7 8" id="KW-0472">Membrane</keyword>
<dbReference type="PANTHER" id="PTHR11629">
    <property type="entry name" value="VACUOLAR PROTON ATPASES"/>
    <property type="match status" value="1"/>
</dbReference>
<feature type="transmembrane region" description="Helical" evidence="8">
    <location>
        <begin position="286"/>
        <end position="305"/>
    </location>
</feature>
<keyword evidence="3 8" id="KW-0813">Transport</keyword>
<organism evidence="9 10">
    <name type="scientific">Eptatretus burgeri</name>
    <name type="common">Inshore hagfish</name>
    <dbReference type="NCBI Taxonomy" id="7764"/>
    <lineage>
        <taxon>Eukaryota</taxon>
        <taxon>Metazoa</taxon>
        <taxon>Chordata</taxon>
        <taxon>Craniata</taxon>
        <taxon>Vertebrata</taxon>
        <taxon>Cyclostomata</taxon>
        <taxon>Myxini</taxon>
        <taxon>Myxiniformes</taxon>
        <taxon>Myxinidae</taxon>
        <taxon>Eptatretinae</taxon>
        <taxon>Eptatretus</taxon>
    </lineage>
</organism>
<accession>A0A8C4RD56</accession>
<dbReference type="GO" id="GO:0005886">
    <property type="term" value="C:plasma membrane"/>
    <property type="evidence" value="ECO:0007669"/>
    <property type="project" value="TreeGrafter"/>
</dbReference>
<feature type="transmembrane region" description="Helical" evidence="8">
    <location>
        <begin position="376"/>
        <end position="396"/>
    </location>
</feature>
<evidence type="ECO:0000256" key="8">
    <source>
        <dbReference type="RuleBase" id="RU361189"/>
    </source>
</evidence>
<protein>
    <recommendedName>
        <fullName evidence="8">V-type proton ATPase subunit a</fullName>
    </recommendedName>
</protein>
<feature type="transmembrane region" description="Helical" evidence="8">
    <location>
        <begin position="467"/>
        <end position="489"/>
    </location>
</feature>
<evidence type="ECO:0000256" key="1">
    <source>
        <dbReference type="ARBA" id="ARBA00004141"/>
    </source>
</evidence>
<proteinExistence type="inferred from homology"/>
<comment type="similarity">
    <text evidence="2 8">Belongs to the V-ATPase 116 kDa subunit family.</text>
</comment>
<evidence type="ECO:0000256" key="5">
    <source>
        <dbReference type="ARBA" id="ARBA00022989"/>
    </source>
</evidence>
<keyword evidence="8" id="KW-0375">Hydrogen ion transport</keyword>
<feature type="transmembrane region" description="Helical" evidence="8">
    <location>
        <begin position="564"/>
        <end position="588"/>
    </location>
</feature>
<dbReference type="AlphaFoldDB" id="A0A8C4RD56"/>
<dbReference type="PANTHER" id="PTHR11629:SF63">
    <property type="entry name" value="V-TYPE PROTON ATPASE SUBUNIT A"/>
    <property type="match status" value="1"/>
</dbReference>
<reference evidence="9" key="1">
    <citation type="submission" date="2025-08" db="UniProtKB">
        <authorList>
            <consortium name="Ensembl"/>
        </authorList>
    </citation>
    <scope>IDENTIFICATION</scope>
</reference>
<dbReference type="GO" id="GO:0033179">
    <property type="term" value="C:proton-transporting V-type ATPase, V0 domain"/>
    <property type="evidence" value="ECO:0007669"/>
    <property type="project" value="InterPro"/>
</dbReference>
<dbReference type="GO" id="GO:0051117">
    <property type="term" value="F:ATPase binding"/>
    <property type="evidence" value="ECO:0007669"/>
    <property type="project" value="TreeGrafter"/>
</dbReference>
<evidence type="ECO:0000256" key="6">
    <source>
        <dbReference type="ARBA" id="ARBA00023065"/>
    </source>
</evidence>
<dbReference type="Pfam" id="PF01496">
    <property type="entry name" value="V_ATPase_I"/>
    <property type="match status" value="2"/>
</dbReference>
<keyword evidence="5 8" id="KW-1133">Transmembrane helix</keyword>
<comment type="subcellular location">
    <subcellularLocation>
        <location evidence="1">Membrane</location>
        <topology evidence="1">Multi-pass membrane protein</topology>
    </subcellularLocation>
</comment>
<keyword evidence="10" id="KW-1185">Reference proteome</keyword>
<name>A0A8C4RD56_EPTBU</name>
<dbReference type="GO" id="GO:0046961">
    <property type="term" value="F:proton-transporting ATPase activity, rotational mechanism"/>
    <property type="evidence" value="ECO:0007669"/>
    <property type="project" value="InterPro"/>
</dbReference>
<evidence type="ECO:0000256" key="2">
    <source>
        <dbReference type="ARBA" id="ARBA00009904"/>
    </source>
</evidence>
<dbReference type="GeneTree" id="ENSGT00950000182881"/>